<feature type="chain" id="PRO_5047404367" description="Antifreeze protein" evidence="1">
    <location>
        <begin position="20"/>
        <end position="119"/>
    </location>
</feature>
<protein>
    <recommendedName>
        <fullName evidence="4">Antifreeze protein</fullName>
    </recommendedName>
</protein>
<name>A0ABR3JNH9_9AGAR</name>
<proteinExistence type="predicted"/>
<evidence type="ECO:0000313" key="2">
    <source>
        <dbReference type="EMBL" id="KAL0957111.1"/>
    </source>
</evidence>
<evidence type="ECO:0000313" key="3">
    <source>
        <dbReference type="Proteomes" id="UP001556367"/>
    </source>
</evidence>
<organism evidence="2 3">
    <name type="scientific">Hohenbuehelia grisea</name>
    <dbReference type="NCBI Taxonomy" id="104357"/>
    <lineage>
        <taxon>Eukaryota</taxon>
        <taxon>Fungi</taxon>
        <taxon>Dikarya</taxon>
        <taxon>Basidiomycota</taxon>
        <taxon>Agaricomycotina</taxon>
        <taxon>Agaricomycetes</taxon>
        <taxon>Agaricomycetidae</taxon>
        <taxon>Agaricales</taxon>
        <taxon>Pleurotineae</taxon>
        <taxon>Pleurotaceae</taxon>
        <taxon>Hohenbuehelia</taxon>
    </lineage>
</organism>
<dbReference type="EMBL" id="JASNQZ010000006">
    <property type="protein sequence ID" value="KAL0957111.1"/>
    <property type="molecule type" value="Genomic_DNA"/>
</dbReference>
<feature type="signal peptide" evidence="1">
    <location>
        <begin position="1"/>
        <end position="19"/>
    </location>
</feature>
<dbReference type="Proteomes" id="UP001556367">
    <property type="component" value="Unassembled WGS sequence"/>
</dbReference>
<evidence type="ECO:0000256" key="1">
    <source>
        <dbReference type="SAM" id="SignalP"/>
    </source>
</evidence>
<reference evidence="3" key="1">
    <citation type="submission" date="2024-06" db="EMBL/GenBank/DDBJ databases">
        <title>Multi-omics analyses provide insights into the biosynthesis of the anticancer antibiotic pleurotin in Hohenbuehelia grisea.</title>
        <authorList>
            <person name="Weaver J.A."/>
            <person name="Alberti F."/>
        </authorList>
    </citation>
    <scope>NUCLEOTIDE SEQUENCE [LARGE SCALE GENOMIC DNA]</scope>
    <source>
        <strain evidence="3">T-177</strain>
    </source>
</reference>
<keyword evidence="3" id="KW-1185">Reference proteome</keyword>
<evidence type="ECO:0008006" key="4">
    <source>
        <dbReference type="Google" id="ProtNLM"/>
    </source>
</evidence>
<comment type="caution">
    <text evidence="2">The sequence shown here is derived from an EMBL/GenBank/DDBJ whole genome shotgun (WGS) entry which is preliminary data.</text>
</comment>
<sequence>MEFSLAFVVAIVLATQAAAYPAQLDARTSLPSRDCPPRERAIALLEAVSVPMTALPATFTQPMTIGCKARRRAATLAHARHQGVRMRRLSTARMRCSTYAIKPNYYTADSREREQWLKR</sequence>
<accession>A0ABR3JNH9</accession>
<keyword evidence="1" id="KW-0732">Signal</keyword>
<gene>
    <name evidence="2" type="ORF">HGRIS_003205</name>
</gene>